<organism evidence="1 2">
    <name type="scientific">Pyropia yezoensis</name>
    <name type="common">Susabi-nori</name>
    <name type="synonym">Porphyra yezoensis</name>
    <dbReference type="NCBI Taxonomy" id="2788"/>
    <lineage>
        <taxon>Eukaryota</taxon>
        <taxon>Rhodophyta</taxon>
        <taxon>Bangiophyceae</taxon>
        <taxon>Bangiales</taxon>
        <taxon>Bangiaceae</taxon>
        <taxon>Pyropia</taxon>
    </lineage>
</organism>
<accession>A0ACC3C908</accession>
<proteinExistence type="predicted"/>
<name>A0ACC3C908_PYRYE</name>
<gene>
    <name evidence="1" type="ORF">I4F81_009231</name>
</gene>
<sequence>MDRPAADVTSTDGGPERPSVGGAGSTSGGTAGGGVVAAAHGVTPDPAAPPSGAMADAPTPPPPAATADAPLVADRGAATAGGRDGGVFTGVEGHPSQLQPAAESSQSPPPVNDAAGGGGHGGGGAAKDAPDAAAVVPVDVQPAAGTKRGVVAAPLAATPVTSPQLLEQLRTLEVLQSSAARAEQQLRLADEPLSAVRQLMSAMLCLLAVSRRLHLLGGAAGFRRALLAQGIPRAVGLLLKRFGGFRRGPLRDAAIRTLRVAARLVVAILPMHVPEALDILGRLTELENYGAAVLVVSQFGRRGGVFRTLPPPVASSLDTSPLHGDEDADIGDLDDDDDDDVEDEATALALAISRRELSSFDLDPAVLAMLSGAEGDKDFVGPLVQPPSSMASFSSAGSEESIGVPPAQDRSRVFDTAVDMIRDGRAAEEDDSADFRPTVTALTAGQAGNGGLVAKGLANDTDSWPAVALGALGALGAPSPVDVEVVTDETVPPPPSAGDGSPGGQRTVGVANAPSPAVPSLVKSGCDVEKARPSRMDVQPSVHPGGSPDMDVDAGEAGEAAWDTEYVTSTLYSTTNDPAAGAVPDANDAVAALASVVNVFGRHGGFDYILSRLRRGVPSGVDGAGQSTPRRANQPAAAAGDSHGPGSQASENDFLTMHEVKAMLIAPHRVRLLFAPPRVDADGVVTQGKLSAFAAAARQAVFCRVLALSDEELKNEERIVIDATLHLANDLVRATRAVTAVRRNDFVYTGGEEPMSQVVRARLMAAAAEAEMRDEQEVEYLYMKLIVKRLRSRFLEQRLIGMADLKAKVAVAVQAGFATAAAESDSARPIVEETDAAGAGPGKRAGPEGTVAPIAAADTSTTGAAAVVQLPVSRSADADAENMPPAPLEPLSTDPQMLPHVEASNKLAGATGVDAQLQQNGPRNARETTPVGVAPASDVASLSLPSKPVVTAKTMCAWLNDAGIVELIFDRGRLHAEVVKRSSEVIQFLAARKALSAAHIDTLWAATRGTHESVAHTVYSVLSELPMSLQPVLVDRLWCRIRAVPAVEYDTQLVQLVSAFTYRTLLSPMIVLVKAASHRAGTPPVPLSPRGPAGMDCEGDGVAVDAASVASDAAAELVGPQEWFGVSRLWDLIQDGQGVADAVFDAASASLHDFLLWDLCESRRKHVILGCIANLKRHTSQPQSIQLLCALISAKSVGPSAGGPAVGVNSFTAFLRALDREVNLVQVVVADYEVYSAQALAAVAADGFSGPGVDLNVARLVPPSRPGHLRQVLLRLQLLALCITHFSGIFALHHEQVDVLWGCSVERAVTSAERDAFFSWLCFCCPDLAARRSQPVGTAGPTIPALPSQPSPPSSMTGVISSAGPGSIAEPVRVAEFGEDGSTSRSTADAPVHTTTPAMFDGPSVIEYIFFEKLRRMSAGLLTERATLCAEVYFRLVNWEAGRLLTIDSGGAPAGGGQVRAQTPFTVKLNNRQFSFECVLGLPVSSNFIVLAPQLLGVDVMWALALDAGDAADGARASAFLLRLYLRHAQKYSESTGSRLSEFVSLCMKHLSTAATGSSASPAARQRAGRCILLLRAFLDEFDAIISRSGLAVTDRRHSARTLGKPLSLGVIIISGGRLQLACHSNDSLGALRARIAAGLNALGGPTTVPPTGVRIITAGKELRDDARTLGELRIIDQQQLHVARRVQPASSAAGGVAAGGGVGRVGGLVPDGSAGGGAGGAGANGDTMDGSYAASATGPLFSTVNAADLVALDSDVVPRRVLSRSPYFDHLFQLMEAGDEDLSAQLWELLMRLPTNEATLEALQNPESVAEWRSLLDAASPFRVHYALQIIDSLCQSPGAGGDVDMGGERAIGAAAVPAADRNAAAAGSIAEKGSDAGTASPSAVADARINADAGRSSPSEHEDPSSTRSWRTRFVSGGGLTYLLEVLQTFDFDSQPWRNRRRSCLTLLLKIVNTFLVTGSVQDLSAASAEPPELVLTPGLTLEGPALQALMKKLLQMSLNLSPCAPSASASREGGGIVATEHGEDLIDVPVVSLVVAAARSSPDLLRWFCSSIEYKAWLYSILLRCTDERRREAAALSVRLLASLSAASRSDLFVLLFDLLDSVVAVDASNSYMATEYFALLTELVERCFHDSVLAAGIAVASLPSAEHGHTISVLVAQTQMKRLVDAVVGLPVRERRPSDGVVDKVLVGLLEVLRIFLPCCKVWGVTGASMEQPATIVPAWDCADLQRSSATPTDTLENSGNGSAPAQDPALESLCRILTEHLHACLFGKPTSKDHGPLAPPKCKTHDTRSAAFCLLLCLTSFSPAVHAQVVDGLLRAHRAMLEARRSGLRFCASWPGLTSSPVGGAAGWNTEVVAAGPLVAEAQHYPWVPLVSSSDKAACGFVGLKNLGTTCYMNSLLQQLFMIPRFRTSVLRAPIDGNVDDSHTLAVNLQLLFSNLLLSEKRAFDTRGFCLAYKDSDGRPINTAVQMDVDEFLNVLFDKLEKAVRGGPYEKLLEETFCGKLVNQIICRDLPFVSERQESFYVLSLDVKDKRSVLDSLDFYVQGDVLDGDNKYFCSQYDQHVVALKRTCLGALPHTLILHLKRFEFDFDTMRKVKVNDYCEFPAVLDMAPYTKPVLARRDASSHAGFRAPSGRDKGGASPSLTATDHDGGSLADSRASPGGNTADAGNPSSTDPAAGSAQAGTADDTRGLQYRLVGMLVHAGTADSGHYYSFVQERGTDRWIHFNDTVTELFDPADIPRTCYGGVESVSQWDPQAQKTVQWLQSKQHSAYMLFYERIGPPPGGVPPAEMVASVPAQPPGPVDVAVCSENHEARHGVEGKAAKMDAASAPVVCGGSGTCVSEANHAASGGHAGAPNGVMARAAATSNARAAAGLNDGFVVPSLQAIPSEVFRRVWNENALHFYDKHRLDPDYDAFLMELISQSCRSMSATPSAEDKLIVPDPDLILRYAQVGLHFLLDGLARTKEKVKIASWCSLLDPLVQHVQASRWFLSVCATEPFDWPLQLLVRCPHPETRRNVACLLQTAILRLRTAELEEGMYLKFAPAAAANVPSTGPSMQDAVVVDDDTADVELREDPTNLRATPVTAFGGALATGSTVAAFVDALISLLPVAYATGDWKHLAQLFSLLTWFATLGATERGFLLRRRVAPRVLDLYLGDESPYAPSRGDLPRTKRPKTEEANTQDVLRALLPLVSMLTRSMDFGSSSHSPVALPTPCAAGSRNSPRPPSPEACNRVAAVAREGSSLLASDPATPATANVESVSQQASATDAEDMVTISGPTSVGDGDGTSAATGRTAPAQPVQGTSLADVPVAATTSQAPLTPVGLPGATLPLAGRLEARFLDSYLFWSNVLRDDLTGEALAEIAVHLCSNSAPASRVLIDSAIRGLNDANYPSFPAYFTVLRRILTDCDDVLRSARVSYMMHSFVVMVQDNQAYKQATLHAVRFVHSLLNSTDEVTLMVAEWLVASTDQWLAAWLLWCEHPPVRMEVLSLVRRITSINNDLHGRVCTALIGLLPVALAIAREAYTAHHQATEQTASGQLGLLAAYIHALHVFLAEQGAHAAAGEASIAPAVENVSGDAGASPEPVVLGLPRLLPHLDILGEILRVVDLRRLPCDESQLELICLLRGLADIDGAPLLMARQASVATGLRNFFIFVHQGNDALMTYNMRVLPVLYEVLELCCRADRAFVVQLVEHGDMTFALLYIYLAVDYVQLVLSHIPSLHTVLSFCALTSPSFRSKQRSAVLERLYNMLPSAVHVANASLSQLAAADASFRFLHQVICTQEDGADLQANETDSNYLVMVLTILIDASAVSAETLHVAFRAVDIYHHATMLQTLEAPGALASRVHRIAPSLLKLLRTRPPVSRAAAVSSQRISVYNLILASIPFQSEASVHWVDVLQEDSDRNVRQVGRGGGGGGGGDEGAPDQPLPPEPTPMTAAAAASTDGPGVSPEAEAPRAATTGATAAAGEAPPPDSSRSPGRKSPSSESRQQLEQLSVSGSATDADTSRVGCPSGGPPEPLPRGVLGTAGAIHANNVAGSKSTADGTAASDSPAADVVGAISVATDAASALAAVARAASEDAVRESDERQPVLARVARAAAEDAARESDEWQRVHARVARAASEDAVRESDEWQRVHARLTLPFYSGHTGCDLLFIASLIGRYAAFLTDPLSPVAADGASLSARLAAGTPRRLEAASRLVSSALLISIEKEPVHPAVVDIVNHMLNDAERVRRDAAAAAARAPAASLPAVASGDGPAAAAVPDVGGGTGSVGGRGDEAAAAAAAPPTDAPIPPVLFGAPAARVEPILLFYPRLALRARFLPQYTMSSDAALRLVQRLLRVSPAPAAAVDSALPLADLTAVVRVMAEDVANLRRWTDAGQPRGEAGGEPVEVRCSADAGGRTGRGPVAAIALHQEAVAAAAAAGTALAGVAAGAAPLHSNGPTGRDEAAAAALAASPAPAPVSASSAATAAPPGEGGSASAGAAAPAVAGAGGGSGSGGGATAVPPDVPVAAAKRAVYRVLSVLGMLVVVATSGSDRQRAHVAAMRLRTAGSPVAAAAVLRPAGALAGTVLAANLNRRAVRVLALLVVGGRGGGGASDGRCGGGGGGSGGGGGARDGSVTAAADDAGGGGAADASTPRSPSRQSPAAEARRQSPAAAAAVAAASTPSGGDEAAAGGAAAPAGAPAAAAADAAAPHTASAAAAAVNSGSDDAAMADAPPAVAAGGVPAAADAPAAAAAPPAGASPAQRAVPPPATAAGGGGTETSGRTRTSPPPPPA</sequence>
<comment type="caution">
    <text evidence="1">The sequence shown here is derived from an EMBL/GenBank/DDBJ whole genome shotgun (WGS) entry which is preliminary data.</text>
</comment>
<evidence type="ECO:0000313" key="2">
    <source>
        <dbReference type="Proteomes" id="UP000798662"/>
    </source>
</evidence>
<dbReference type="Proteomes" id="UP000798662">
    <property type="component" value="Chromosome 2"/>
</dbReference>
<evidence type="ECO:0000313" key="1">
    <source>
        <dbReference type="EMBL" id="KAK1866715.1"/>
    </source>
</evidence>
<dbReference type="EMBL" id="CM020619">
    <property type="protein sequence ID" value="KAK1866715.1"/>
    <property type="molecule type" value="Genomic_DNA"/>
</dbReference>
<protein>
    <submittedName>
        <fullName evidence="1">Uncharacterized protein</fullName>
    </submittedName>
</protein>
<reference evidence="1" key="1">
    <citation type="submission" date="2019-11" db="EMBL/GenBank/DDBJ databases">
        <title>Nori genome reveals adaptations in red seaweeds to the harsh intertidal environment.</title>
        <authorList>
            <person name="Wang D."/>
            <person name="Mao Y."/>
        </authorList>
    </citation>
    <scope>NUCLEOTIDE SEQUENCE</scope>
    <source>
        <tissue evidence="1">Gametophyte</tissue>
    </source>
</reference>
<keyword evidence="2" id="KW-1185">Reference proteome</keyword>